<name>A0A4P6PYT7_9ACTN</name>
<proteinExistence type="predicted"/>
<keyword evidence="3" id="KW-1185">Reference proteome</keyword>
<evidence type="ECO:0000313" key="3">
    <source>
        <dbReference type="Proteomes" id="UP000292235"/>
    </source>
</evidence>
<accession>A0A4P6PYT7</accession>
<dbReference type="EMBL" id="CP036455">
    <property type="protein sequence ID" value="QBI53466.1"/>
    <property type="molecule type" value="Genomic_DNA"/>
</dbReference>
<dbReference type="Proteomes" id="UP000292235">
    <property type="component" value="Chromosome"/>
</dbReference>
<sequence>MTRPLWRVALIASITVAYGAYVLSAVRAVNERDGGELGFVLLSAALATWIWFHRCRPATARMRLRIGCGRIDCLNCGHPDTFVHRVDTVDSDGYTVLTAHTHCIACGYCNLTDHTEQETPS</sequence>
<reference evidence="2 3" key="1">
    <citation type="submission" date="2019-02" db="EMBL/GenBank/DDBJ databases">
        <authorList>
            <person name="Khodamoradi S."/>
            <person name="Hahnke R.L."/>
            <person name="Kaempfer P."/>
            <person name="Schumann P."/>
            <person name="Rohde M."/>
            <person name="Steinert M."/>
            <person name="Luzhetskyy A."/>
            <person name="Wink J."/>
            <person name="Ruckert C."/>
        </authorList>
    </citation>
    <scope>NUCLEOTIDE SEQUENCE [LARGE SCALE GENOMIC DNA]</scope>
    <source>
        <strain evidence="2 3">M2</strain>
    </source>
</reference>
<feature type="transmembrane region" description="Helical" evidence="1">
    <location>
        <begin position="34"/>
        <end position="52"/>
    </location>
</feature>
<keyword evidence="1" id="KW-1133">Transmembrane helix</keyword>
<protein>
    <submittedName>
        <fullName evidence="2">Uncharacterized protein</fullName>
    </submittedName>
</protein>
<dbReference type="KEGG" id="strr:EKD16_08360"/>
<dbReference type="RefSeq" id="WP_131097829.1">
    <property type="nucleotide sequence ID" value="NZ_CP036455.1"/>
</dbReference>
<gene>
    <name evidence="2" type="ORF">EKD16_08360</name>
</gene>
<dbReference type="AlphaFoldDB" id="A0A4P6PYT7"/>
<evidence type="ECO:0000256" key="1">
    <source>
        <dbReference type="SAM" id="Phobius"/>
    </source>
</evidence>
<evidence type="ECO:0000313" key="2">
    <source>
        <dbReference type="EMBL" id="QBI53466.1"/>
    </source>
</evidence>
<keyword evidence="1" id="KW-0472">Membrane</keyword>
<organism evidence="2 3">
    <name type="scientific">Streptomonospora litoralis</name>
    <dbReference type="NCBI Taxonomy" id="2498135"/>
    <lineage>
        <taxon>Bacteria</taxon>
        <taxon>Bacillati</taxon>
        <taxon>Actinomycetota</taxon>
        <taxon>Actinomycetes</taxon>
        <taxon>Streptosporangiales</taxon>
        <taxon>Nocardiopsidaceae</taxon>
        <taxon>Streptomonospora</taxon>
    </lineage>
</organism>
<keyword evidence="1" id="KW-0812">Transmembrane</keyword>